<evidence type="ECO:0000313" key="3">
    <source>
        <dbReference type="Proteomes" id="UP000287651"/>
    </source>
</evidence>
<name>A0A427A5A3_ENSVE</name>
<reference evidence="2 3" key="1">
    <citation type="journal article" date="2014" name="Agronomy (Basel)">
        <title>A Draft Genome Sequence for Ensete ventricosum, the Drought-Tolerant Tree Against Hunger.</title>
        <authorList>
            <person name="Harrison J."/>
            <person name="Moore K.A."/>
            <person name="Paszkiewicz K."/>
            <person name="Jones T."/>
            <person name="Grant M."/>
            <person name="Ambacheew D."/>
            <person name="Muzemil S."/>
            <person name="Studholme D.J."/>
        </authorList>
    </citation>
    <scope>NUCLEOTIDE SEQUENCE [LARGE SCALE GENOMIC DNA]</scope>
</reference>
<gene>
    <name evidence="2" type="ORF">B296_00010092</name>
</gene>
<feature type="region of interest" description="Disordered" evidence="1">
    <location>
        <begin position="1"/>
        <end position="30"/>
    </location>
</feature>
<dbReference type="Proteomes" id="UP000287651">
    <property type="component" value="Unassembled WGS sequence"/>
</dbReference>
<dbReference type="EMBL" id="AMZH03003740">
    <property type="protein sequence ID" value="RRT71338.1"/>
    <property type="molecule type" value="Genomic_DNA"/>
</dbReference>
<comment type="caution">
    <text evidence="2">The sequence shown here is derived from an EMBL/GenBank/DDBJ whole genome shotgun (WGS) entry which is preliminary data.</text>
</comment>
<protein>
    <submittedName>
        <fullName evidence="2">Uncharacterized protein</fullName>
    </submittedName>
</protein>
<sequence length="138" mass="15378">MDTTHQRAVAAGRTCLSPASPGPTTHMSPLTTVRSIPPRSFTHVSHTVRSLHGAIVSQFLYGVVLYWVPSRVAFPRIQFPCDRRDRTCDATPASQMYKSVGRSRRSEELQLGSGRLVAATLAPRWSFYKMDNCPYPRG</sequence>
<organism evidence="2 3">
    <name type="scientific">Ensete ventricosum</name>
    <name type="common">Abyssinian banana</name>
    <name type="synonym">Musa ensete</name>
    <dbReference type="NCBI Taxonomy" id="4639"/>
    <lineage>
        <taxon>Eukaryota</taxon>
        <taxon>Viridiplantae</taxon>
        <taxon>Streptophyta</taxon>
        <taxon>Embryophyta</taxon>
        <taxon>Tracheophyta</taxon>
        <taxon>Spermatophyta</taxon>
        <taxon>Magnoliopsida</taxon>
        <taxon>Liliopsida</taxon>
        <taxon>Zingiberales</taxon>
        <taxon>Musaceae</taxon>
        <taxon>Ensete</taxon>
    </lineage>
</organism>
<proteinExistence type="predicted"/>
<accession>A0A427A5A3</accession>
<evidence type="ECO:0000256" key="1">
    <source>
        <dbReference type="SAM" id="MobiDB-lite"/>
    </source>
</evidence>
<dbReference type="AlphaFoldDB" id="A0A427A5A3"/>
<evidence type="ECO:0000313" key="2">
    <source>
        <dbReference type="EMBL" id="RRT71338.1"/>
    </source>
</evidence>